<sequence>MTSTNQFQIPILIPDVSVHPESLVDFISELGIADDIQVLVLHKQQPAPCLSVLVKMPISEIAAV</sequence>
<organism evidence="2">
    <name type="scientific">Darwinula stevensoni</name>
    <dbReference type="NCBI Taxonomy" id="69355"/>
    <lineage>
        <taxon>Eukaryota</taxon>
        <taxon>Metazoa</taxon>
        <taxon>Ecdysozoa</taxon>
        <taxon>Arthropoda</taxon>
        <taxon>Crustacea</taxon>
        <taxon>Oligostraca</taxon>
        <taxon>Ostracoda</taxon>
        <taxon>Podocopa</taxon>
        <taxon>Podocopida</taxon>
        <taxon>Darwinulocopina</taxon>
        <taxon>Darwinuloidea</taxon>
        <taxon>Darwinulidae</taxon>
        <taxon>Darwinula</taxon>
    </lineage>
</organism>
<dbReference type="EMBL" id="LR900245">
    <property type="protein sequence ID" value="CAD7244860.1"/>
    <property type="molecule type" value="Genomic_DNA"/>
</dbReference>
<accession>A0A7R8X6B4</accession>
<dbReference type="Proteomes" id="UP000677054">
    <property type="component" value="Unassembled WGS sequence"/>
</dbReference>
<protein>
    <recommendedName>
        <fullName evidence="1">Bardet-Biedl syndrome 1 protein GAE domain-containing protein</fullName>
    </recommendedName>
</protein>
<proteinExistence type="predicted"/>
<evidence type="ECO:0000313" key="2">
    <source>
        <dbReference type="EMBL" id="CAD7244860.1"/>
    </source>
</evidence>
<reference evidence="2" key="1">
    <citation type="submission" date="2020-11" db="EMBL/GenBank/DDBJ databases">
        <authorList>
            <person name="Tran Van P."/>
        </authorList>
    </citation>
    <scope>NUCLEOTIDE SEQUENCE</scope>
</reference>
<dbReference type="InterPro" id="IPR056419">
    <property type="entry name" value="GAE_BBS1"/>
</dbReference>
<evidence type="ECO:0000259" key="1">
    <source>
        <dbReference type="Pfam" id="PF23304"/>
    </source>
</evidence>
<dbReference type="OrthoDB" id="10259809at2759"/>
<feature type="domain" description="Bardet-Biedl syndrome 1 protein GAE" evidence="1">
    <location>
        <begin position="4"/>
        <end position="60"/>
    </location>
</feature>
<name>A0A7R8X6B4_9CRUS</name>
<dbReference type="AlphaFoldDB" id="A0A7R8X6B4"/>
<evidence type="ECO:0000313" key="3">
    <source>
        <dbReference type="Proteomes" id="UP000677054"/>
    </source>
</evidence>
<dbReference type="Pfam" id="PF23304">
    <property type="entry name" value="GAE_BBS1"/>
    <property type="match status" value="1"/>
</dbReference>
<keyword evidence="3" id="KW-1185">Reference proteome</keyword>
<gene>
    <name evidence="2" type="ORF">DSTB1V02_LOCUS4746</name>
</gene>
<dbReference type="EMBL" id="CAJPEV010000728">
    <property type="protein sequence ID" value="CAG0887956.1"/>
    <property type="molecule type" value="Genomic_DNA"/>
</dbReference>